<name>A0A8X8YB77_SALSN</name>
<sequence length="1113" mass="125521">MVWNCQGCGKPRFDAVVREYCREYKPDIIGLLETRVGGITADRIIAKLGFPYSHRVEVAGYSGGIWICWKDFLSVEVVYNHRQFIHCRVKRGNNPISMFVTFVYGSPQPACRRVLWKYLGLIAETVSEPWVLAGDFNAMLNSDEKLGSSSSRSSVCALFQNFMFDYSLRDMGFRGPRFTWARGRLLERLDRVLCNMHFDSIISDATVFHLSKMKSDHRPLLVVIGKGNEQQTARPFRFFQGWLQHDEFGQLVRDNWVDQGSMTATMTRLAEAAKLWNQNTFGSIGRRKKQIMARLNGIQKALETHTTRNLVRLDGELRQELEAILDQEELLWKLKSRTEWLALGDRNTSYFHKKTMMRRKKNRIESLKLRGDEWCFDGDVLKAAIVSFYNNLYTVDYSLRGTFRIRGNFPAIRDEDMVVLGTQVTREEIKVALFEMAPNKAPGVDGLHAAFFQSQWEVVGDSVCSMIQRIFNGAPIEPELNRTSIVLIPKVPNPELITEFQPISLCPVLYRLVTRVVVNRLKGVLKYVIAPNQVSFVPGRCITDNIIIAQECIHTMQNCKRKDGWMAIKVDLEKAYDRLRWDFVEDTLTDLGVPSQLTRVIMSCVTTATMQILWNGKPTEEFKPSRGIRQGDPLSPYLFVLCMERLGHSISKAVNEEAWEPIRLVRNGIPISHLFFADDLVLFCKADVKSSAAVKSVLDDYCLYSGHQVNGSKTQVFFSPNTKPPIIHDIGVRLGFRTVDNLGKYLGFPMLHGRVSANDFQFIVDKVRHRLSGWNAKLLTTAARVTPAKAVLVAIPNYCMQIGMVPVSICKEIERLVRRFIWGGSDEQRNTSLVGWKSVCQPLTSGGLGLRRLKRNNEAFMIKLGFNLVAKKNEFWVRILREKYKVGVGCPSSISRPGSSFIWRSLMKLGPLIRHKIDHSVVDLECLACEMVDGHGEWKWGAFRHFISSEAAAVIADQPIGAEAAPRNNSHGNEVDGGEWRIDIPLEGGAVVYHIRRARRRRFDRRSEKIIKMSLTLGSQAIAAVIAVALTKTSAWAVYIVELCTLVGLSFILAALALRRKHPEISAGMAKIGAVATALAIVIAVMSHLPLSLAMAAGAFAFIIILVVVSLAT</sequence>
<dbReference type="SUPFAM" id="SSF56672">
    <property type="entry name" value="DNA/RNA polymerases"/>
    <property type="match status" value="1"/>
</dbReference>
<dbReference type="CDD" id="cd01650">
    <property type="entry name" value="RT_nLTR_like"/>
    <property type="match status" value="1"/>
</dbReference>
<dbReference type="AlphaFoldDB" id="A0A8X8YB77"/>
<dbReference type="PANTHER" id="PTHR33116:SF86">
    <property type="entry name" value="REVERSE TRANSCRIPTASE DOMAIN-CONTAINING PROTEIN"/>
    <property type="match status" value="1"/>
</dbReference>
<keyword evidence="1" id="KW-1133">Transmembrane helix</keyword>
<dbReference type="InterPro" id="IPR000477">
    <property type="entry name" value="RT_dom"/>
</dbReference>
<dbReference type="InterPro" id="IPR036691">
    <property type="entry name" value="Endo/exonu/phosph_ase_sf"/>
</dbReference>
<dbReference type="PANTHER" id="PTHR33116">
    <property type="entry name" value="REVERSE TRANSCRIPTASE ZINC-BINDING DOMAIN-CONTAINING PROTEIN-RELATED-RELATED"/>
    <property type="match status" value="1"/>
</dbReference>
<dbReference type="InterPro" id="IPR005135">
    <property type="entry name" value="Endo/exonuclease/phosphatase"/>
</dbReference>
<dbReference type="GO" id="GO:0003824">
    <property type="term" value="F:catalytic activity"/>
    <property type="evidence" value="ECO:0007669"/>
    <property type="project" value="InterPro"/>
</dbReference>
<proteinExistence type="predicted"/>
<dbReference type="Pfam" id="PF03372">
    <property type="entry name" value="Exo_endo_phos"/>
    <property type="match status" value="1"/>
</dbReference>
<dbReference type="SUPFAM" id="SSF56219">
    <property type="entry name" value="DNase I-like"/>
    <property type="match status" value="1"/>
</dbReference>
<keyword evidence="4" id="KW-1185">Reference proteome</keyword>
<gene>
    <name evidence="3" type="ORF">SASPL_107879</name>
</gene>
<reference evidence="3" key="2">
    <citation type="submission" date="2020-08" db="EMBL/GenBank/DDBJ databases">
        <title>Plant Genome Project.</title>
        <authorList>
            <person name="Zhang R.-G."/>
        </authorList>
    </citation>
    <scope>NUCLEOTIDE SEQUENCE</scope>
    <source>
        <strain evidence="3">Huo1</strain>
        <tissue evidence="3">Leaf</tissue>
    </source>
</reference>
<accession>A0A8X8YB77</accession>
<evidence type="ECO:0000313" key="4">
    <source>
        <dbReference type="Proteomes" id="UP000298416"/>
    </source>
</evidence>
<evidence type="ECO:0000256" key="1">
    <source>
        <dbReference type="SAM" id="Phobius"/>
    </source>
</evidence>
<protein>
    <recommendedName>
        <fullName evidence="2">Reverse transcriptase domain-containing protein</fullName>
    </recommendedName>
</protein>
<keyword evidence="1" id="KW-0472">Membrane</keyword>
<dbReference type="EMBL" id="PNBA02000003">
    <property type="protein sequence ID" value="KAG6429825.1"/>
    <property type="molecule type" value="Genomic_DNA"/>
</dbReference>
<dbReference type="Gene3D" id="3.60.10.10">
    <property type="entry name" value="Endonuclease/exonuclease/phosphatase"/>
    <property type="match status" value="1"/>
</dbReference>
<evidence type="ECO:0000259" key="2">
    <source>
        <dbReference type="PROSITE" id="PS50878"/>
    </source>
</evidence>
<feature type="transmembrane region" description="Helical" evidence="1">
    <location>
        <begin position="1093"/>
        <end position="1112"/>
    </location>
</feature>
<dbReference type="InterPro" id="IPR043502">
    <property type="entry name" value="DNA/RNA_pol_sf"/>
</dbReference>
<dbReference type="Proteomes" id="UP000298416">
    <property type="component" value="Unassembled WGS sequence"/>
</dbReference>
<keyword evidence="1" id="KW-0812">Transmembrane</keyword>
<comment type="caution">
    <text evidence="3">The sequence shown here is derived from an EMBL/GenBank/DDBJ whole genome shotgun (WGS) entry which is preliminary data.</text>
</comment>
<reference evidence="3" key="1">
    <citation type="submission" date="2018-01" db="EMBL/GenBank/DDBJ databases">
        <authorList>
            <person name="Mao J.F."/>
        </authorList>
    </citation>
    <scope>NUCLEOTIDE SEQUENCE</scope>
    <source>
        <strain evidence="3">Huo1</strain>
        <tissue evidence="3">Leaf</tissue>
    </source>
</reference>
<evidence type="ECO:0000313" key="3">
    <source>
        <dbReference type="EMBL" id="KAG6429825.1"/>
    </source>
</evidence>
<organism evidence="3">
    <name type="scientific">Salvia splendens</name>
    <name type="common">Scarlet sage</name>
    <dbReference type="NCBI Taxonomy" id="180675"/>
    <lineage>
        <taxon>Eukaryota</taxon>
        <taxon>Viridiplantae</taxon>
        <taxon>Streptophyta</taxon>
        <taxon>Embryophyta</taxon>
        <taxon>Tracheophyta</taxon>
        <taxon>Spermatophyta</taxon>
        <taxon>Magnoliopsida</taxon>
        <taxon>eudicotyledons</taxon>
        <taxon>Gunneridae</taxon>
        <taxon>Pentapetalae</taxon>
        <taxon>asterids</taxon>
        <taxon>lamiids</taxon>
        <taxon>Lamiales</taxon>
        <taxon>Lamiaceae</taxon>
        <taxon>Nepetoideae</taxon>
        <taxon>Mentheae</taxon>
        <taxon>Salviinae</taxon>
        <taxon>Salvia</taxon>
        <taxon>Salvia subgen. Calosphace</taxon>
        <taxon>core Calosphace</taxon>
    </lineage>
</organism>
<dbReference type="PROSITE" id="PS50878">
    <property type="entry name" value="RT_POL"/>
    <property type="match status" value="1"/>
</dbReference>
<feature type="domain" description="Reverse transcriptase" evidence="2">
    <location>
        <begin position="469"/>
        <end position="750"/>
    </location>
</feature>
<feature type="transmembrane region" description="Helical" evidence="1">
    <location>
        <begin position="1070"/>
        <end position="1087"/>
    </location>
</feature>
<dbReference type="Pfam" id="PF00078">
    <property type="entry name" value="RVT_1"/>
    <property type="match status" value="1"/>
</dbReference>
<feature type="transmembrane region" description="Helical" evidence="1">
    <location>
        <begin position="1036"/>
        <end position="1058"/>
    </location>
</feature>